<evidence type="ECO:0000313" key="3">
    <source>
        <dbReference type="Proteomes" id="UP001518925"/>
    </source>
</evidence>
<dbReference type="InterPro" id="IPR013196">
    <property type="entry name" value="HTH_11"/>
</dbReference>
<evidence type="ECO:0000259" key="1">
    <source>
        <dbReference type="SMART" id="SM00871"/>
    </source>
</evidence>
<dbReference type="InterPro" id="IPR010499">
    <property type="entry name" value="AraC_E-bd"/>
</dbReference>
<dbReference type="SUPFAM" id="SSF55136">
    <property type="entry name" value="Probable bacterial effector-binding domain"/>
    <property type="match status" value="1"/>
</dbReference>
<dbReference type="SUPFAM" id="SSF46785">
    <property type="entry name" value="Winged helix' DNA-binding domain"/>
    <property type="match status" value="1"/>
</dbReference>
<dbReference type="Pfam" id="PF08279">
    <property type="entry name" value="HTH_11"/>
    <property type="match status" value="1"/>
</dbReference>
<organism evidence="2 3">
    <name type="scientific">Bacillus suaedaesalsae</name>
    <dbReference type="NCBI Taxonomy" id="2810349"/>
    <lineage>
        <taxon>Bacteria</taxon>
        <taxon>Bacillati</taxon>
        <taxon>Bacillota</taxon>
        <taxon>Bacilli</taxon>
        <taxon>Bacillales</taxon>
        <taxon>Bacillaceae</taxon>
        <taxon>Bacillus</taxon>
    </lineage>
</organism>
<name>A0ABS2DHS5_9BACI</name>
<dbReference type="Pfam" id="PF06445">
    <property type="entry name" value="GyrI-like"/>
    <property type="match status" value="1"/>
</dbReference>
<dbReference type="Gene3D" id="3.20.80.10">
    <property type="entry name" value="Regulatory factor, effector binding domain"/>
    <property type="match status" value="1"/>
</dbReference>
<dbReference type="Gene3D" id="1.10.10.10">
    <property type="entry name" value="Winged helix-like DNA-binding domain superfamily/Winged helix DNA-binding domain"/>
    <property type="match status" value="1"/>
</dbReference>
<comment type="caution">
    <text evidence="2">The sequence shown here is derived from an EMBL/GenBank/DDBJ whole genome shotgun (WGS) entry which is preliminary data.</text>
</comment>
<keyword evidence="3" id="KW-1185">Reference proteome</keyword>
<evidence type="ECO:0000313" key="2">
    <source>
        <dbReference type="EMBL" id="MBM6618039.1"/>
    </source>
</evidence>
<dbReference type="Proteomes" id="UP001518925">
    <property type="component" value="Unassembled WGS sequence"/>
</dbReference>
<dbReference type="RefSeq" id="WP_204203381.1">
    <property type="nucleotide sequence ID" value="NZ_JAFELM010000028.1"/>
</dbReference>
<protein>
    <submittedName>
        <fullName evidence="2">GyrI-like domain-containing protein</fullName>
    </submittedName>
</protein>
<sequence length="226" mass="26873">MTKTQKLIELMDYVKRKKSFTVQELADEFSVSYRTMWRYLQELSTLGVPLYADQGGKGGYRVLDHHEVSSQDCKKITLENSTFIGFQFDAPYSARRETEILAPKLWIKLLHQLEESSYKKPFQKFALAQFRKHDFSYYITVKVDDILDTPKGMTSLCIPKLTYVKKTHNQTLELEDTIHTYETIYKWMKEHNLKQHEHAFHLEQYDERFNPRKPVAEFDIFVPIMN</sequence>
<proteinExistence type="predicted"/>
<feature type="domain" description="AraC effector-binding" evidence="1">
    <location>
        <begin position="71"/>
        <end position="225"/>
    </location>
</feature>
<reference evidence="2 3" key="1">
    <citation type="submission" date="2021-02" db="EMBL/GenBank/DDBJ databases">
        <title>Bacillus sp. RD4P76, an endophyte from a halophyte.</title>
        <authorList>
            <person name="Sun J.-Q."/>
        </authorList>
    </citation>
    <scope>NUCLEOTIDE SEQUENCE [LARGE SCALE GENOMIC DNA]</scope>
    <source>
        <strain evidence="2 3">RD4P76</strain>
    </source>
</reference>
<accession>A0ABS2DHS5</accession>
<dbReference type="InterPro" id="IPR029442">
    <property type="entry name" value="GyrI-like"/>
</dbReference>
<dbReference type="SMART" id="SM00871">
    <property type="entry name" value="AraC_E_bind"/>
    <property type="match status" value="1"/>
</dbReference>
<dbReference type="InterPro" id="IPR036388">
    <property type="entry name" value="WH-like_DNA-bd_sf"/>
</dbReference>
<dbReference type="EMBL" id="JAFELM010000028">
    <property type="protein sequence ID" value="MBM6618039.1"/>
    <property type="molecule type" value="Genomic_DNA"/>
</dbReference>
<dbReference type="InterPro" id="IPR036390">
    <property type="entry name" value="WH_DNA-bd_sf"/>
</dbReference>
<dbReference type="InterPro" id="IPR011256">
    <property type="entry name" value="Reg_factor_effector_dom_sf"/>
</dbReference>
<gene>
    <name evidence="2" type="ORF">JR050_10200</name>
</gene>